<name>A0ABN8MP72_9CNID</name>
<dbReference type="Gene3D" id="1.20.920.10">
    <property type="entry name" value="Bromodomain-like"/>
    <property type="match status" value="1"/>
</dbReference>
<feature type="region of interest" description="Disordered" evidence="5">
    <location>
        <begin position="142"/>
        <end position="320"/>
    </location>
</feature>
<dbReference type="SUPFAM" id="SSF47370">
    <property type="entry name" value="Bromodomain"/>
    <property type="match status" value="1"/>
</dbReference>
<dbReference type="PROSITE" id="PS00633">
    <property type="entry name" value="BROMODOMAIN_1"/>
    <property type="match status" value="1"/>
</dbReference>
<keyword evidence="9" id="KW-1185">Reference proteome</keyword>
<dbReference type="PANTHER" id="PTHR45915">
    <property type="entry name" value="TRANSCRIPTION INTERMEDIARY FACTOR"/>
    <property type="match status" value="1"/>
</dbReference>
<feature type="compositionally biased region" description="Basic residues" evidence="5">
    <location>
        <begin position="1"/>
        <end position="15"/>
    </location>
</feature>
<comment type="subcellular location">
    <subcellularLocation>
        <location evidence="1">Nucleus</location>
    </subcellularLocation>
</comment>
<evidence type="ECO:0000256" key="2">
    <source>
        <dbReference type="ARBA" id="ARBA00023117"/>
    </source>
</evidence>
<dbReference type="SMART" id="SM00297">
    <property type="entry name" value="BROMO"/>
    <property type="match status" value="1"/>
</dbReference>
<proteinExistence type="predicted"/>
<keyword evidence="3" id="KW-0539">Nucleus</keyword>
<evidence type="ECO:0000313" key="9">
    <source>
        <dbReference type="Proteomes" id="UP001159427"/>
    </source>
</evidence>
<evidence type="ECO:0000256" key="5">
    <source>
        <dbReference type="SAM" id="MobiDB-lite"/>
    </source>
</evidence>
<dbReference type="InterPro" id="IPR018359">
    <property type="entry name" value="Bromodomain_CS"/>
</dbReference>
<protein>
    <recommendedName>
        <fullName evidence="7">Bromo domain-containing protein</fullName>
    </recommendedName>
</protein>
<evidence type="ECO:0000256" key="3">
    <source>
        <dbReference type="ARBA" id="ARBA00023242"/>
    </source>
</evidence>
<feature type="transmembrane region" description="Helical" evidence="6">
    <location>
        <begin position="105"/>
        <end position="123"/>
    </location>
</feature>
<dbReference type="InterPro" id="IPR036427">
    <property type="entry name" value="Bromodomain-like_sf"/>
</dbReference>
<feature type="compositionally biased region" description="Basic residues" evidence="5">
    <location>
        <begin position="247"/>
        <end position="259"/>
    </location>
</feature>
<comment type="caution">
    <text evidence="8">The sequence shown here is derived from an EMBL/GenBank/DDBJ whole genome shotgun (WGS) entry which is preliminary data.</text>
</comment>
<feature type="compositionally biased region" description="Basic and acidic residues" evidence="5">
    <location>
        <begin position="260"/>
        <end position="286"/>
    </location>
</feature>
<keyword evidence="2 4" id="KW-0103">Bromodomain</keyword>
<dbReference type="PANTHER" id="PTHR45915:SF2">
    <property type="entry name" value="TOUTATIS, ISOFORM E"/>
    <property type="match status" value="1"/>
</dbReference>
<gene>
    <name evidence="8" type="ORF">PEVE_00037366</name>
</gene>
<keyword evidence="6" id="KW-0472">Membrane</keyword>
<feature type="domain" description="Bromo" evidence="7">
    <location>
        <begin position="335"/>
        <end position="405"/>
    </location>
</feature>
<feature type="region of interest" description="Disordered" evidence="5">
    <location>
        <begin position="1"/>
        <end position="78"/>
    </location>
</feature>
<accession>A0ABN8MP72</accession>
<evidence type="ECO:0000259" key="7">
    <source>
        <dbReference type="PROSITE" id="PS50014"/>
    </source>
</evidence>
<dbReference type="PROSITE" id="PS50014">
    <property type="entry name" value="BROMODOMAIN_2"/>
    <property type="match status" value="1"/>
</dbReference>
<sequence length="437" mass="50472">MKTSKAARSKIGRHTKQVESSQGKKITRKRSRSLSSEESGHQVVSKRTRPKHQPEASNDVSTRNTRRRTRPCIESDDDEEQLDSNVKSFYGRSLRRTRQQKVSSGGKYWIILNILFAFPFQSIRYKRAFQCSFWILLTDDSDDGDECDSETEVRTNRKTTRRNAGSRHSVSARRSTRNQRRISDSSEDHDDDTEDVRQVTNQRTSRSKAKRGSKQVSSSIDESDESGSDNKSKRSIRSNKQAVNGKHTNKRNKRGAKKKCREENEIANDDKKGRKKKSDKDREQSKGKLRNSSTAKDGQKEARNTRSRTQDNNRDKRSRVSLEMSACEKIVRDLLLHEDSWPFAEAVNLREVPDYLQFVTTPMDLGTIREKLKCLEYPDVESFVADVRLVFSNSDKYNLESSFVGKAGKALETYFEDLLEDNFSDVDKKFKVQRQRK</sequence>
<dbReference type="InterPro" id="IPR001487">
    <property type="entry name" value="Bromodomain"/>
</dbReference>
<dbReference type="Proteomes" id="UP001159427">
    <property type="component" value="Unassembled WGS sequence"/>
</dbReference>
<feature type="compositionally biased region" description="Basic residues" evidence="5">
    <location>
        <begin position="156"/>
        <end position="180"/>
    </location>
</feature>
<dbReference type="Pfam" id="PF00439">
    <property type="entry name" value="Bromodomain"/>
    <property type="match status" value="1"/>
</dbReference>
<evidence type="ECO:0000256" key="1">
    <source>
        <dbReference type="ARBA" id="ARBA00004123"/>
    </source>
</evidence>
<reference evidence="8 9" key="1">
    <citation type="submission" date="2022-05" db="EMBL/GenBank/DDBJ databases">
        <authorList>
            <consortium name="Genoscope - CEA"/>
            <person name="William W."/>
        </authorList>
    </citation>
    <scope>NUCLEOTIDE SEQUENCE [LARGE SCALE GENOMIC DNA]</scope>
</reference>
<organism evidence="8 9">
    <name type="scientific">Porites evermanni</name>
    <dbReference type="NCBI Taxonomy" id="104178"/>
    <lineage>
        <taxon>Eukaryota</taxon>
        <taxon>Metazoa</taxon>
        <taxon>Cnidaria</taxon>
        <taxon>Anthozoa</taxon>
        <taxon>Hexacorallia</taxon>
        <taxon>Scleractinia</taxon>
        <taxon>Fungiina</taxon>
        <taxon>Poritidae</taxon>
        <taxon>Porites</taxon>
    </lineage>
</organism>
<keyword evidence="6" id="KW-1133">Transmembrane helix</keyword>
<evidence type="ECO:0000256" key="4">
    <source>
        <dbReference type="PROSITE-ProRule" id="PRU00035"/>
    </source>
</evidence>
<dbReference type="PRINTS" id="PR00503">
    <property type="entry name" value="BROMODOMAIN"/>
</dbReference>
<dbReference type="EMBL" id="CALNXI010000610">
    <property type="protein sequence ID" value="CAH3030085.1"/>
    <property type="molecule type" value="Genomic_DNA"/>
</dbReference>
<evidence type="ECO:0000256" key="6">
    <source>
        <dbReference type="SAM" id="Phobius"/>
    </source>
</evidence>
<evidence type="ECO:0000313" key="8">
    <source>
        <dbReference type="EMBL" id="CAH3030085.1"/>
    </source>
</evidence>
<feature type="compositionally biased region" description="Basic and acidic residues" evidence="5">
    <location>
        <begin position="297"/>
        <end position="320"/>
    </location>
</feature>
<keyword evidence="6" id="KW-0812">Transmembrane</keyword>